<dbReference type="Pfam" id="PF00929">
    <property type="entry name" value="RNase_T"/>
    <property type="match status" value="1"/>
</dbReference>
<dbReference type="InterPro" id="IPR006054">
    <property type="entry name" value="DnaQ"/>
</dbReference>
<dbReference type="AlphaFoldDB" id="A0A1Y1QR40"/>
<dbReference type="GO" id="GO:0003677">
    <property type="term" value="F:DNA binding"/>
    <property type="evidence" value="ECO:0007669"/>
    <property type="project" value="InterPro"/>
</dbReference>
<dbReference type="GO" id="GO:0003887">
    <property type="term" value="F:DNA-directed DNA polymerase activity"/>
    <property type="evidence" value="ECO:0007669"/>
    <property type="project" value="UniProtKB-EC"/>
</dbReference>
<keyword evidence="7" id="KW-0812">Transmembrane</keyword>
<protein>
    <recommendedName>
        <fullName evidence="1">DNA-directed DNA polymerase</fullName>
        <ecNumber evidence="1">2.7.7.7</ecNumber>
    </recommendedName>
</protein>
<dbReference type="CDD" id="cd06127">
    <property type="entry name" value="DEDDh"/>
    <property type="match status" value="1"/>
</dbReference>
<evidence type="ECO:0000313" key="9">
    <source>
        <dbReference type="EMBL" id="OQX11873.1"/>
    </source>
</evidence>
<comment type="catalytic activity">
    <reaction evidence="6">
        <text>DNA(n) + a 2'-deoxyribonucleoside 5'-triphosphate = DNA(n+1) + diphosphate</text>
        <dbReference type="Rhea" id="RHEA:22508"/>
        <dbReference type="Rhea" id="RHEA-COMP:17339"/>
        <dbReference type="Rhea" id="RHEA-COMP:17340"/>
        <dbReference type="ChEBI" id="CHEBI:33019"/>
        <dbReference type="ChEBI" id="CHEBI:61560"/>
        <dbReference type="ChEBI" id="CHEBI:173112"/>
        <dbReference type="EC" id="2.7.7.7"/>
    </reaction>
</comment>
<dbReference type="InterPro" id="IPR036397">
    <property type="entry name" value="RNaseH_sf"/>
</dbReference>
<dbReference type="GO" id="GO:0008408">
    <property type="term" value="F:3'-5' exonuclease activity"/>
    <property type="evidence" value="ECO:0007669"/>
    <property type="project" value="TreeGrafter"/>
</dbReference>
<name>A0A1Y1QR40_9GAMM</name>
<gene>
    <name evidence="9" type="ORF">BWK73_16535</name>
</gene>
<feature type="transmembrane region" description="Helical" evidence="7">
    <location>
        <begin position="12"/>
        <end position="34"/>
    </location>
</feature>
<dbReference type="Proteomes" id="UP000192491">
    <property type="component" value="Unassembled WGS sequence"/>
</dbReference>
<evidence type="ECO:0000313" key="10">
    <source>
        <dbReference type="Proteomes" id="UP000192491"/>
    </source>
</evidence>
<dbReference type="SMART" id="SM00479">
    <property type="entry name" value="EXOIII"/>
    <property type="match status" value="1"/>
</dbReference>
<sequence length="728" mass="81180">MRKVDWRIIIGVGIVGVVCLVWLLVTGGLIWAALEEPDREAVINAVGPRVVLLVVMWAVSLAAVGAVLRQLVAYFMTAPARLAEEAQVLLGTDVKRRLVAQGSVENRRLTDLFNQLVEQREALRSEMDVRVQEASRNTEMEKSRLAALMSELTKSVVVCNLDGRILLYNNRARMQFRALSKAPGVAGGAELVGLGRSIYSVFDRKLVTHALENIQHRLQRGAASPSAQFVTTTHAGQLLRVQMAPVRAVQSPDGAADIAVSNDLTGFVLMLDNITREFEADSEKDRVLYSLTEGSRAALANAQAAVEVLEYPDIEAEMRERLLHVIREEIQGLGKRIDEMQTSSTNNLRSRWPLEDMLGADFIEAAVRRIETSLPVRAEWDAVDTSLWLKVESFSLLQALVHLSSRLNIECGVDTVQLRLAENAQRAQLDLLWTPQTPDIKAMMNWELEQIRSGSETLSLTVQDVLTRHGGDSWYERDADGVRAFFRFLLPLAAPQEELASATFLRNESRPEYYDFDLFQSSEQSRSLEDRLLTELTYTVFDTETTGLNPAGGDEIIQVGAVRIVNGKLLQQEFFDQLVDPKRTIPAETIPIHGIKPEMVKGQPTIGQVLPAFHTFAQDTVLVAHNAAFDMRCLQVKEKATGIVFDHPVLDTLLLSAVLHPNQESHRLEAIAERFNVTVIGRHTALGDSIVTAEVFLKLIPLLAEKGILTLRQAREEAQKTFYARLKY</sequence>
<dbReference type="GO" id="GO:0005829">
    <property type="term" value="C:cytosol"/>
    <property type="evidence" value="ECO:0007669"/>
    <property type="project" value="TreeGrafter"/>
</dbReference>
<dbReference type="PANTHER" id="PTHR30231:SF41">
    <property type="entry name" value="DNA POLYMERASE III SUBUNIT EPSILON"/>
    <property type="match status" value="1"/>
</dbReference>
<dbReference type="EMBL" id="MTEJ01000078">
    <property type="protein sequence ID" value="OQX11873.1"/>
    <property type="molecule type" value="Genomic_DNA"/>
</dbReference>
<feature type="domain" description="Exonuclease" evidence="8">
    <location>
        <begin position="537"/>
        <end position="705"/>
    </location>
</feature>
<reference evidence="9 10" key="1">
    <citation type="submission" date="2017-01" db="EMBL/GenBank/DDBJ databases">
        <title>Novel large sulfur bacteria in the metagenomes of groundwater-fed chemosynthetic microbial mats in the Lake Huron basin.</title>
        <authorList>
            <person name="Sharrar A.M."/>
            <person name="Flood B.E."/>
            <person name="Bailey J.V."/>
            <person name="Jones D.S."/>
            <person name="Biddanda B."/>
            <person name="Ruberg S.A."/>
            <person name="Marcus D.N."/>
            <person name="Dick G.J."/>
        </authorList>
    </citation>
    <scope>NUCLEOTIDE SEQUENCE [LARGE SCALE GENOMIC DNA]</scope>
    <source>
        <strain evidence="9">A8</strain>
    </source>
</reference>
<organism evidence="9 10">
    <name type="scientific">Thiothrix lacustris</name>
    <dbReference type="NCBI Taxonomy" id="525917"/>
    <lineage>
        <taxon>Bacteria</taxon>
        <taxon>Pseudomonadati</taxon>
        <taxon>Pseudomonadota</taxon>
        <taxon>Gammaproteobacteria</taxon>
        <taxon>Thiotrichales</taxon>
        <taxon>Thiotrichaceae</taxon>
        <taxon>Thiothrix</taxon>
    </lineage>
</organism>
<evidence type="ECO:0000259" key="8">
    <source>
        <dbReference type="SMART" id="SM00479"/>
    </source>
</evidence>
<comment type="caution">
    <text evidence="9">The sequence shown here is derived from an EMBL/GenBank/DDBJ whole genome shotgun (WGS) entry which is preliminary data.</text>
</comment>
<keyword evidence="3" id="KW-0269">Exonuclease</keyword>
<keyword evidence="7" id="KW-1133">Transmembrane helix</keyword>
<dbReference type="GO" id="GO:0045004">
    <property type="term" value="P:DNA replication proofreading"/>
    <property type="evidence" value="ECO:0007669"/>
    <property type="project" value="TreeGrafter"/>
</dbReference>
<dbReference type="EC" id="2.7.7.7" evidence="1"/>
<feature type="transmembrane region" description="Helical" evidence="7">
    <location>
        <begin position="46"/>
        <end position="68"/>
    </location>
</feature>
<keyword evidence="3" id="KW-0378">Hydrolase</keyword>
<dbReference type="Gene3D" id="3.30.420.10">
    <property type="entry name" value="Ribonuclease H-like superfamily/Ribonuclease H"/>
    <property type="match status" value="1"/>
</dbReference>
<dbReference type="PANTHER" id="PTHR30231">
    <property type="entry name" value="DNA POLYMERASE III SUBUNIT EPSILON"/>
    <property type="match status" value="1"/>
</dbReference>
<evidence type="ECO:0000256" key="5">
    <source>
        <dbReference type="ARBA" id="ARBA00026073"/>
    </source>
</evidence>
<dbReference type="FunFam" id="3.30.420.10:FF:000045">
    <property type="entry name" value="3'-5' exonuclease DinG"/>
    <property type="match status" value="1"/>
</dbReference>
<evidence type="ECO:0000256" key="6">
    <source>
        <dbReference type="ARBA" id="ARBA00049244"/>
    </source>
</evidence>
<dbReference type="SUPFAM" id="SSF53098">
    <property type="entry name" value="Ribonuclease H-like"/>
    <property type="match status" value="1"/>
</dbReference>
<proteinExistence type="predicted"/>
<comment type="subunit">
    <text evidence="5">DNA polymerase III contains a core (composed of alpha, epsilon and theta chains) that associates with a tau subunit. This core dimerizes to form the POLIII' complex. PolIII' associates with the gamma complex (composed of gamma, delta, delta', psi and chi chains) and with the beta chain to form the complete DNA polymerase III complex.</text>
</comment>
<dbReference type="NCBIfam" id="TIGR00573">
    <property type="entry name" value="dnaq"/>
    <property type="match status" value="1"/>
</dbReference>
<keyword evidence="7" id="KW-0472">Membrane</keyword>
<evidence type="ECO:0000256" key="3">
    <source>
        <dbReference type="ARBA" id="ARBA00022839"/>
    </source>
</evidence>
<evidence type="ECO:0000256" key="7">
    <source>
        <dbReference type="SAM" id="Phobius"/>
    </source>
</evidence>
<keyword evidence="2" id="KW-0540">Nuclease</keyword>
<dbReference type="InterPro" id="IPR012337">
    <property type="entry name" value="RNaseH-like_sf"/>
</dbReference>
<dbReference type="InterPro" id="IPR013520">
    <property type="entry name" value="Ribonucl_H"/>
</dbReference>
<evidence type="ECO:0000256" key="2">
    <source>
        <dbReference type="ARBA" id="ARBA00022722"/>
    </source>
</evidence>
<evidence type="ECO:0000256" key="1">
    <source>
        <dbReference type="ARBA" id="ARBA00012417"/>
    </source>
</evidence>
<accession>A0A1Y1QR40</accession>
<dbReference type="Gene3D" id="3.30.450.20">
    <property type="entry name" value="PAS domain"/>
    <property type="match status" value="1"/>
</dbReference>
<comment type="function">
    <text evidence="4">DNA polymerase III is a complex, multichain enzyme responsible for most of the replicative synthesis in bacteria. The epsilon subunit contain the editing function and is a proofreading 3'-5' exonuclease.</text>
</comment>
<evidence type="ECO:0000256" key="4">
    <source>
        <dbReference type="ARBA" id="ARBA00025483"/>
    </source>
</evidence>